<gene>
    <name evidence="2" type="ORF">VP06_01360</name>
</gene>
<evidence type="ECO:0000313" key="3">
    <source>
        <dbReference type="Proteomes" id="UP000035929"/>
    </source>
</evidence>
<name>A0A0J6T5E0_9HYPH</name>
<evidence type="ECO:0000313" key="2">
    <source>
        <dbReference type="EMBL" id="KMO41154.1"/>
    </source>
</evidence>
<organism evidence="2 3">
    <name type="scientific">Methylobacterium aquaticum</name>
    <dbReference type="NCBI Taxonomy" id="270351"/>
    <lineage>
        <taxon>Bacteria</taxon>
        <taxon>Pseudomonadati</taxon>
        <taxon>Pseudomonadota</taxon>
        <taxon>Alphaproteobacteria</taxon>
        <taxon>Hyphomicrobiales</taxon>
        <taxon>Methylobacteriaceae</taxon>
        <taxon>Methylobacterium</taxon>
    </lineage>
</organism>
<protein>
    <submittedName>
        <fullName evidence="2">Uncharacterized protein</fullName>
    </submittedName>
</protein>
<reference evidence="2 3" key="1">
    <citation type="submission" date="2015-03" db="EMBL/GenBank/DDBJ databases">
        <title>Genome sequencing of Methylobacterium aquaticum DSM16371 type strain.</title>
        <authorList>
            <person name="Chaudhry V."/>
            <person name="Patil P.B."/>
        </authorList>
    </citation>
    <scope>NUCLEOTIDE SEQUENCE [LARGE SCALE GENOMIC DNA]</scope>
    <source>
        <strain evidence="2 3">DSM 16371</strain>
    </source>
</reference>
<sequence length="117" mass="12737">MGAPGNNNLHNRRRPGPKTRAPLNSRNAGIWAHLRTLGTAPFTVQTVADATEIRERTVSAYVTALYRAEIIQRVEPIAMTQMGALSAVYQVARPLGPLPALIRYSVRGRPASDPNPP</sequence>
<dbReference type="OrthoDB" id="9953300at2"/>
<comment type="caution">
    <text evidence="2">The sequence shown here is derived from an EMBL/GenBank/DDBJ whole genome shotgun (WGS) entry which is preliminary data.</text>
</comment>
<dbReference type="Proteomes" id="UP000035929">
    <property type="component" value="Unassembled WGS sequence"/>
</dbReference>
<feature type="region of interest" description="Disordered" evidence="1">
    <location>
        <begin position="1"/>
        <end position="25"/>
    </location>
</feature>
<dbReference type="EMBL" id="LABX01000010">
    <property type="protein sequence ID" value="KMO41154.1"/>
    <property type="molecule type" value="Genomic_DNA"/>
</dbReference>
<dbReference type="PATRIC" id="fig|270351.6.peg.72"/>
<dbReference type="RefSeq" id="WP_048462027.1">
    <property type="nucleotide sequence ID" value="NZ_LABX01000010.1"/>
</dbReference>
<evidence type="ECO:0000256" key="1">
    <source>
        <dbReference type="SAM" id="MobiDB-lite"/>
    </source>
</evidence>
<accession>A0A0J6T5E0</accession>
<dbReference type="AlphaFoldDB" id="A0A0J6T5E0"/>
<proteinExistence type="predicted"/>